<dbReference type="PROSITE" id="PS50928">
    <property type="entry name" value="ABC_TM1"/>
    <property type="match status" value="1"/>
</dbReference>
<evidence type="ECO:0000256" key="8">
    <source>
        <dbReference type="RuleBase" id="RU363032"/>
    </source>
</evidence>
<dbReference type="Proteomes" id="UP000217785">
    <property type="component" value="Unassembled WGS sequence"/>
</dbReference>
<keyword evidence="7 8" id="KW-0472">Membrane</keyword>
<feature type="transmembrane region" description="Helical" evidence="8">
    <location>
        <begin position="56"/>
        <end position="79"/>
    </location>
</feature>
<gene>
    <name evidence="10" type="ORF">EFBL_3362</name>
</gene>
<organism evidence="10 11">
    <name type="scientific">Effusibacillus lacus</name>
    <dbReference type="NCBI Taxonomy" id="1348429"/>
    <lineage>
        <taxon>Bacteria</taxon>
        <taxon>Bacillati</taxon>
        <taxon>Bacillota</taxon>
        <taxon>Bacilli</taxon>
        <taxon>Bacillales</taxon>
        <taxon>Alicyclobacillaceae</taxon>
        <taxon>Effusibacillus</taxon>
    </lineage>
</organism>
<evidence type="ECO:0000256" key="7">
    <source>
        <dbReference type="ARBA" id="ARBA00023136"/>
    </source>
</evidence>
<dbReference type="PANTHER" id="PTHR30450:SF1">
    <property type="entry name" value="D-METHIONINE TRANSPORT SYSTEM PERMEASE PROTEIN METI-RELATED"/>
    <property type="match status" value="1"/>
</dbReference>
<dbReference type="Gene3D" id="1.10.3720.10">
    <property type="entry name" value="MetI-like"/>
    <property type="match status" value="1"/>
</dbReference>
<dbReference type="CDD" id="cd06261">
    <property type="entry name" value="TM_PBP2"/>
    <property type="match status" value="1"/>
</dbReference>
<keyword evidence="5 8" id="KW-0812">Transmembrane</keyword>
<keyword evidence="3 8" id="KW-0813">Transport</keyword>
<proteinExistence type="inferred from homology"/>
<evidence type="ECO:0000259" key="9">
    <source>
        <dbReference type="PROSITE" id="PS50928"/>
    </source>
</evidence>
<evidence type="ECO:0000256" key="6">
    <source>
        <dbReference type="ARBA" id="ARBA00022989"/>
    </source>
</evidence>
<evidence type="ECO:0000256" key="1">
    <source>
        <dbReference type="ARBA" id="ARBA00004651"/>
    </source>
</evidence>
<evidence type="ECO:0000256" key="3">
    <source>
        <dbReference type="ARBA" id="ARBA00022448"/>
    </source>
</evidence>
<evidence type="ECO:0000313" key="11">
    <source>
        <dbReference type="Proteomes" id="UP000217785"/>
    </source>
</evidence>
<feature type="domain" description="ABC transmembrane type-1" evidence="9">
    <location>
        <begin position="17"/>
        <end position="211"/>
    </location>
</feature>
<comment type="similarity">
    <text evidence="2">Belongs to the binding-protein-dependent transport system permease family. CysTW subfamily.</text>
</comment>
<evidence type="ECO:0000256" key="2">
    <source>
        <dbReference type="ARBA" id="ARBA00007069"/>
    </source>
</evidence>
<dbReference type="Pfam" id="PF00528">
    <property type="entry name" value="BPD_transp_1"/>
    <property type="match status" value="1"/>
</dbReference>
<feature type="transmembrane region" description="Helical" evidence="8">
    <location>
        <begin position="192"/>
        <end position="211"/>
    </location>
</feature>
<evidence type="ECO:0000313" key="10">
    <source>
        <dbReference type="EMBL" id="GAX91672.1"/>
    </source>
</evidence>
<dbReference type="InterPro" id="IPR035906">
    <property type="entry name" value="MetI-like_sf"/>
</dbReference>
<dbReference type="GO" id="GO:0005886">
    <property type="term" value="C:plasma membrane"/>
    <property type="evidence" value="ECO:0007669"/>
    <property type="project" value="UniProtKB-SubCell"/>
</dbReference>
<dbReference type="PANTHER" id="PTHR30450">
    <property type="entry name" value="ABC TRANSPORTER PERMEASE"/>
    <property type="match status" value="1"/>
</dbReference>
<dbReference type="RefSeq" id="WP_096183714.1">
    <property type="nucleotide sequence ID" value="NZ_BDUF01000109.1"/>
</dbReference>
<sequence>MSLTKILELMPDLIKAFNETMYMVGISLTIAILLGIPLGILLFVTDKGLFFENRLVNLLLGTLANIVRSVPFIILLVALLPLTQFLIGTTIGPTAASVPLSVAAVPFYARLVESSLREINKGVIEAAISTGATPWLIIREVLLPEARPGIIAGLTITAISLLGFSAMAGIVGGGGIGDLAIRFGYYRYENEIMLLTVFVLIALVQIIQYLGDWTRSKVDKR</sequence>
<dbReference type="FunFam" id="1.10.3720.10:FF:000002">
    <property type="entry name" value="D-methionine ABC transporter permease MetI"/>
    <property type="match status" value="1"/>
</dbReference>
<dbReference type="AlphaFoldDB" id="A0A292YEK0"/>
<keyword evidence="6 8" id="KW-1133">Transmembrane helix</keyword>
<evidence type="ECO:0000256" key="5">
    <source>
        <dbReference type="ARBA" id="ARBA00022692"/>
    </source>
</evidence>
<dbReference type="SUPFAM" id="SSF161098">
    <property type="entry name" value="MetI-like"/>
    <property type="match status" value="1"/>
</dbReference>
<dbReference type="InterPro" id="IPR051322">
    <property type="entry name" value="AA_ABC_Transporter_Permease"/>
</dbReference>
<keyword evidence="11" id="KW-1185">Reference proteome</keyword>
<name>A0A292YEK0_9BACL</name>
<evidence type="ECO:0000256" key="4">
    <source>
        <dbReference type="ARBA" id="ARBA00022475"/>
    </source>
</evidence>
<reference evidence="11" key="1">
    <citation type="submission" date="2017-07" db="EMBL/GenBank/DDBJ databases">
        <title>Draft genome sequence of Effusibacillus lacus strain skLN1.</title>
        <authorList>
            <person name="Watanabe M."/>
            <person name="Kojima H."/>
            <person name="Fukui M."/>
        </authorList>
    </citation>
    <scope>NUCLEOTIDE SEQUENCE [LARGE SCALE GENOMIC DNA]</scope>
    <source>
        <strain evidence="11">skLN1</strain>
    </source>
</reference>
<protein>
    <submittedName>
        <fullName evidence="10">Methionine ABC transporter permease</fullName>
    </submittedName>
</protein>
<comment type="caution">
    <text evidence="10">The sequence shown here is derived from an EMBL/GenBank/DDBJ whole genome shotgun (WGS) entry which is preliminary data.</text>
</comment>
<feature type="transmembrane region" description="Helical" evidence="8">
    <location>
        <begin position="85"/>
        <end position="109"/>
    </location>
</feature>
<dbReference type="EMBL" id="BDUF01000109">
    <property type="protein sequence ID" value="GAX91672.1"/>
    <property type="molecule type" value="Genomic_DNA"/>
</dbReference>
<accession>A0A292YEK0</accession>
<dbReference type="InterPro" id="IPR000515">
    <property type="entry name" value="MetI-like"/>
</dbReference>
<dbReference type="OrthoDB" id="9793490at2"/>
<keyword evidence="4" id="KW-1003">Cell membrane</keyword>
<feature type="transmembrane region" description="Helical" evidence="8">
    <location>
        <begin position="20"/>
        <end position="44"/>
    </location>
</feature>
<comment type="subcellular location">
    <subcellularLocation>
        <location evidence="1 8">Cell membrane</location>
        <topology evidence="1 8">Multi-pass membrane protein</topology>
    </subcellularLocation>
</comment>
<feature type="transmembrane region" description="Helical" evidence="8">
    <location>
        <begin position="149"/>
        <end position="172"/>
    </location>
</feature>
<dbReference type="GO" id="GO:0048473">
    <property type="term" value="P:D-methionine transmembrane transport"/>
    <property type="evidence" value="ECO:0007669"/>
    <property type="project" value="TreeGrafter"/>
</dbReference>